<dbReference type="EC" id="6.1.1.5" evidence="11"/>
<dbReference type="InterPro" id="IPR050081">
    <property type="entry name" value="Ile-tRNA_ligase"/>
</dbReference>
<evidence type="ECO:0000256" key="2">
    <source>
        <dbReference type="ARBA" id="ARBA00022490"/>
    </source>
</evidence>
<comment type="catalytic activity">
    <reaction evidence="10 11">
        <text>tRNA(Ile) + L-isoleucine + ATP = L-isoleucyl-tRNA(Ile) + AMP + diphosphate</text>
        <dbReference type="Rhea" id="RHEA:11060"/>
        <dbReference type="Rhea" id="RHEA-COMP:9666"/>
        <dbReference type="Rhea" id="RHEA-COMP:9695"/>
        <dbReference type="ChEBI" id="CHEBI:30616"/>
        <dbReference type="ChEBI" id="CHEBI:33019"/>
        <dbReference type="ChEBI" id="CHEBI:58045"/>
        <dbReference type="ChEBI" id="CHEBI:78442"/>
        <dbReference type="ChEBI" id="CHEBI:78528"/>
        <dbReference type="ChEBI" id="CHEBI:456215"/>
        <dbReference type="EC" id="6.1.1.5"/>
    </reaction>
</comment>
<comment type="domain">
    <text evidence="11">IleRS has two distinct active sites: one for aminoacylation and one for editing. The misactivated valine is translocated from the active site to the editing site, which sterically excludes the correctly activated isoleucine. The single editing site contains two valyl binding pockets, one specific for each substrate (Val-AMP or Val-tRNA(Ile)).</text>
</comment>
<comment type="caution">
    <text evidence="14">The sequence shown here is derived from an EMBL/GenBank/DDBJ whole genome shotgun (WGS) entry which is preliminary data.</text>
</comment>
<feature type="domain" description="Methionyl/Valyl/Leucyl/Isoleucyl-tRNA synthetase anticodon-binding" evidence="13">
    <location>
        <begin position="693"/>
        <end position="854"/>
    </location>
</feature>
<dbReference type="InterPro" id="IPR013155">
    <property type="entry name" value="M/V/L/I-tRNA-synth_anticd-bd"/>
</dbReference>
<evidence type="ECO:0000256" key="3">
    <source>
        <dbReference type="ARBA" id="ARBA00022598"/>
    </source>
</evidence>
<keyword evidence="8 11" id="KW-0030">Aminoacyl-tRNA synthetase</keyword>
<evidence type="ECO:0000256" key="9">
    <source>
        <dbReference type="ARBA" id="ARBA00025217"/>
    </source>
</evidence>
<sequence length="929" mass="105982">MDYKDTLVLPVTSFPMRGNLPQNESKTYLAWKESNLYAKMLKNRQNATDSFNLHDGPPYANGHIHIGHALNKILKDMIVKYHYFQGKKVFYTPGWDCHGLPIEQQVEKKISKEKKDILPKTKIRELCRKHAQEFVAIQKDEFLRLGVWGDFENPYKTMDFAFEADIYKVLCEVAKKGLLKERSKPVYWSWACQTALAEAEVEYAEKESDSIFVAFKLQEDALSAIGAKEYGIQKAQCVIWTTTPWTLPANSGIALNPNETYALTKDGKVVLASQVEKLAEIGIVENGILKTFSAKILENKHAINPLNGKDSKIILGEHVAVGEGSGCVHTAPGHGEDDYFVGLKYNLPVHMPVDDKGCFDETLVREQLFFNPHEFVGKFVFDTHARIFELLGENLLKHTKIKHSYPHCWRSHEPIIFRATAQWFIVMDEPFSKEGKTLRQIALEQIDATQFYPEHGRRRIRSMIEERPDWCISRQRDWGVPIAFFRDRRSGEVLLNSEILDFVADIFSKEGCDAWWSKSVEELLPPSFKGESAHLEKIHHILDVWFDSGSTWRAVLNSAKYASGEYPADMYLEGSDQHRGWFHSSLLVSCALNECAPYKSILTHGFTMDENGEKMSKSKGNVIPPEKVLKDFGSEILRLWVAQSDYQNDQRISENILKQVGDNYRKIRNTIRFLLANVESLESLEVRHFSQIDLWILRCAKECFDSVNRLFGEYEFSKGLQELNYFLNVELSGIYLDLCKDNLYCNARDSYERKAAQSVMALICSRLFGLLAPMLTYTINEALSHTQSKALLECCGIVNVESNVDVLDILYQPLPSFEAPSMDFDMLLALRSSFLEQIDNLKKKSKIKSTLEVDLGIPTSMESFRELNLWLMVSALGSNGGANALATFTFNGENYSIYPASGYKCPRCWQFISADEDRPCSRCAKVLET</sequence>
<keyword evidence="4 11" id="KW-0547">Nucleotide-binding</keyword>
<keyword evidence="6 11" id="KW-0067">ATP-binding</keyword>
<comment type="subcellular location">
    <subcellularLocation>
        <location evidence="11">Cytoplasm</location>
    </subcellularLocation>
</comment>
<feature type="binding site" evidence="11">
    <location>
        <position position="923"/>
    </location>
    <ligand>
        <name>Zn(2+)</name>
        <dbReference type="ChEBI" id="CHEBI:29105"/>
    </ligand>
</feature>
<dbReference type="Gene3D" id="1.10.730.20">
    <property type="match status" value="1"/>
</dbReference>
<dbReference type="InterPro" id="IPR014729">
    <property type="entry name" value="Rossmann-like_a/b/a_fold"/>
</dbReference>
<dbReference type="InterPro" id="IPR002301">
    <property type="entry name" value="Ile-tRNA-ligase"/>
</dbReference>
<dbReference type="PANTHER" id="PTHR42765:SF1">
    <property type="entry name" value="ISOLEUCINE--TRNA LIGASE, MITOCHONDRIAL"/>
    <property type="match status" value="1"/>
</dbReference>
<dbReference type="InterPro" id="IPR009008">
    <property type="entry name" value="Val/Leu/Ile-tRNA-synth_edit"/>
</dbReference>
<dbReference type="HAMAP" id="MF_02002">
    <property type="entry name" value="Ile_tRNA_synth_type1"/>
    <property type="match status" value="1"/>
</dbReference>
<keyword evidence="7 11" id="KW-0648">Protein biosynthesis</keyword>
<dbReference type="SUPFAM" id="SSF50677">
    <property type="entry name" value="ValRS/IleRS/LeuRS editing domain"/>
    <property type="match status" value="1"/>
</dbReference>
<dbReference type="Pfam" id="PF08264">
    <property type="entry name" value="Anticodon_1"/>
    <property type="match status" value="1"/>
</dbReference>
<dbReference type="Gene3D" id="1.10.10.830">
    <property type="entry name" value="Ile-tRNA synthetase CP2 domain-like"/>
    <property type="match status" value="1"/>
</dbReference>
<comment type="cofactor">
    <cofactor evidence="11">
        <name>Zn(2+)</name>
        <dbReference type="ChEBI" id="CHEBI:29105"/>
    </cofactor>
    <text evidence="11">Binds 1 zinc ion per subunit.</text>
</comment>
<dbReference type="SUPFAM" id="SSF52374">
    <property type="entry name" value="Nucleotidylyl transferase"/>
    <property type="match status" value="1"/>
</dbReference>
<dbReference type="NCBIfam" id="TIGR00392">
    <property type="entry name" value="ileS"/>
    <property type="match status" value="1"/>
</dbReference>
<comment type="similarity">
    <text evidence="1 11">Belongs to the class-I aminoacyl-tRNA synthetase family. IleS type 1 subfamily.</text>
</comment>
<evidence type="ECO:0000256" key="7">
    <source>
        <dbReference type="ARBA" id="ARBA00022917"/>
    </source>
</evidence>
<keyword evidence="3 11" id="KW-0436">Ligase</keyword>
<evidence type="ECO:0000313" key="14">
    <source>
        <dbReference type="EMBL" id="MBX7490563.1"/>
    </source>
</evidence>
<gene>
    <name evidence="11 14" type="primary">ileS</name>
    <name evidence="14" type="ORF">K4G57_03645</name>
</gene>
<comment type="subunit">
    <text evidence="11">Monomer.</text>
</comment>
<dbReference type="RefSeq" id="WP_221531927.1">
    <property type="nucleotide sequence ID" value="NZ_JAIGYP010000004.1"/>
</dbReference>
<feature type="short sequence motif" description="'HIGH' region" evidence="11">
    <location>
        <begin position="58"/>
        <end position="68"/>
    </location>
</feature>
<evidence type="ECO:0000256" key="11">
    <source>
        <dbReference type="HAMAP-Rule" id="MF_02002"/>
    </source>
</evidence>
<dbReference type="EMBL" id="JAIGYQ010000004">
    <property type="protein sequence ID" value="MBX7490563.1"/>
    <property type="molecule type" value="Genomic_DNA"/>
</dbReference>
<evidence type="ECO:0000256" key="6">
    <source>
        <dbReference type="ARBA" id="ARBA00022840"/>
    </source>
</evidence>
<dbReference type="PROSITE" id="PS00178">
    <property type="entry name" value="AA_TRNA_LIGASE_I"/>
    <property type="match status" value="1"/>
</dbReference>
<dbReference type="Gene3D" id="3.90.740.10">
    <property type="entry name" value="Valyl/Leucyl/Isoleucyl-tRNA synthetase, editing domain"/>
    <property type="match status" value="1"/>
</dbReference>
<protein>
    <recommendedName>
        <fullName evidence="11">Isoleucine--tRNA ligase</fullName>
        <ecNumber evidence="11">6.1.1.5</ecNumber>
    </recommendedName>
    <alternativeName>
        <fullName evidence="11">Isoleucyl-tRNA synthetase</fullName>
        <shortName evidence="11">IleRS</shortName>
    </alternativeName>
</protein>
<feature type="binding site" evidence="11">
    <location>
        <position position="573"/>
    </location>
    <ligand>
        <name>L-isoleucyl-5'-AMP</name>
        <dbReference type="ChEBI" id="CHEBI:178002"/>
    </ligand>
</feature>
<feature type="binding site" evidence="11">
    <location>
        <position position="920"/>
    </location>
    <ligand>
        <name>Zn(2+)</name>
        <dbReference type="ChEBI" id="CHEBI:29105"/>
    </ligand>
</feature>
<dbReference type="Gene3D" id="3.40.50.620">
    <property type="entry name" value="HUPs"/>
    <property type="match status" value="2"/>
</dbReference>
<keyword evidence="15" id="KW-1185">Reference proteome</keyword>
<evidence type="ECO:0000256" key="10">
    <source>
        <dbReference type="ARBA" id="ARBA00048359"/>
    </source>
</evidence>
<dbReference type="Proteomes" id="UP000700059">
    <property type="component" value="Unassembled WGS sequence"/>
</dbReference>
<organism evidence="14 15">
    <name type="scientific">Helicobacter turcicus</name>
    <dbReference type="NCBI Taxonomy" id="2867412"/>
    <lineage>
        <taxon>Bacteria</taxon>
        <taxon>Pseudomonadati</taxon>
        <taxon>Campylobacterota</taxon>
        <taxon>Epsilonproteobacteria</taxon>
        <taxon>Campylobacterales</taxon>
        <taxon>Helicobacteraceae</taxon>
        <taxon>Helicobacter</taxon>
    </lineage>
</organism>
<dbReference type="Pfam" id="PF00133">
    <property type="entry name" value="tRNA-synt_1"/>
    <property type="match status" value="1"/>
</dbReference>
<evidence type="ECO:0000256" key="1">
    <source>
        <dbReference type="ARBA" id="ARBA00006887"/>
    </source>
</evidence>
<dbReference type="InterPro" id="IPR002300">
    <property type="entry name" value="aa-tRNA-synth_Ia"/>
</dbReference>
<dbReference type="PANTHER" id="PTHR42765">
    <property type="entry name" value="SOLEUCYL-TRNA SYNTHETASE"/>
    <property type="match status" value="1"/>
</dbReference>
<comment type="function">
    <text evidence="9 11">Catalyzes the attachment of isoleucine to tRNA(Ile). As IleRS can inadvertently accommodate and process structurally similar amino acids such as valine, to avoid such errors it has two additional distinct tRNA(Ile)-dependent editing activities. One activity is designated as 'pretransfer' editing and involves the hydrolysis of activated Val-AMP. The other activity is designated 'posttransfer' editing and involves deacylation of mischarged Val-tRNA(Ile).</text>
</comment>
<evidence type="ECO:0000259" key="13">
    <source>
        <dbReference type="Pfam" id="PF08264"/>
    </source>
</evidence>
<feature type="short sequence motif" description="'KMSKS' region" evidence="11">
    <location>
        <begin position="614"/>
        <end position="618"/>
    </location>
</feature>
<accession>A0ABS7JME2</accession>
<dbReference type="InterPro" id="IPR023585">
    <property type="entry name" value="Ile-tRNA-ligase_type1"/>
</dbReference>
<keyword evidence="11" id="KW-0479">Metal-binding</keyword>
<evidence type="ECO:0000256" key="5">
    <source>
        <dbReference type="ARBA" id="ARBA00022833"/>
    </source>
</evidence>
<dbReference type="CDD" id="cd07960">
    <property type="entry name" value="Anticodon_Ia_Ile_BEm"/>
    <property type="match status" value="1"/>
</dbReference>
<dbReference type="SUPFAM" id="SSF47323">
    <property type="entry name" value="Anticodon-binding domain of a subclass of class I aminoacyl-tRNA synthetases"/>
    <property type="match status" value="1"/>
</dbReference>
<evidence type="ECO:0000256" key="4">
    <source>
        <dbReference type="ARBA" id="ARBA00022741"/>
    </source>
</evidence>
<reference evidence="14 15" key="1">
    <citation type="submission" date="2021-08" db="EMBL/GenBank/DDBJ databases">
        <title>Helicobacter spp. isolated from feces of Anatolian Ground Squirrel (Spermophilus xanthoprymnus) in Turkey.</title>
        <authorList>
            <person name="Aydin F."/>
            <person name="Abay S."/>
            <person name="Kayman T."/>
            <person name="Karakaya E."/>
            <person name="Saticioglu I.B."/>
        </authorList>
    </citation>
    <scope>NUCLEOTIDE SEQUENCE [LARGE SCALE GENOMIC DNA]</scope>
    <source>
        <strain evidence="14 15">Faydin-H70</strain>
    </source>
</reference>
<name>A0ABS7JME2_9HELI</name>
<keyword evidence="5 11" id="KW-0862">Zinc</keyword>
<dbReference type="InterPro" id="IPR001412">
    <property type="entry name" value="aa-tRNA-synth_I_CS"/>
</dbReference>
<feature type="binding site" evidence="11">
    <location>
        <position position="905"/>
    </location>
    <ligand>
        <name>Zn(2+)</name>
        <dbReference type="ChEBI" id="CHEBI:29105"/>
    </ligand>
</feature>
<proteinExistence type="inferred from homology"/>
<dbReference type="PRINTS" id="PR00984">
    <property type="entry name" value="TRNASYNTHILE"/>
</dbReference>
<evidence type="ECO:0000259" key="12">
    <source>
        <dbReference type="Pfam" id="PF00133"/>
    </source>
</evidence>
<dbReference type="InterPro" id="IPR033708">
    <property type="entry name" value="Anticodon_Ile_BEm"/>
</dbReference>
<dbReference type="InterPro" id="IPR009080">
    <property type="entry name" value="tRNAsynth_Ia_anticodon-bd"/>
</dbReference>
<dbReference type="GO" id="GO:0004822">
    <property type="term" value="F:isoleucine-tRNA ligase activity"/>
    <property type="evidence" value="ECO:0007669"/>
    <property type="project" value="UniProtKB-EC"/>
</dbReference>
<keyword evidence="2 11" id="KW-0963">Cytoplasm</keyword>
<feature type="binding site" evidence="11">
    <location>
        <position position="617"/>
    </location>
    <ligand>
        <name>ATP</name>
        <dbReference type="ChEBI" id="CHEBI:30616"/>
    </ligand>
</feature>
<evidence type="ECO:0000256" key="8">
    <source>
        <dbReference type="ARBA" id="ARBA00023146"/>
    </source>
</evidence>
<evidence type="ECO:0000313" key="15">
    <source>
        <dbReference type="Proteomes" id="UP000700059"/>
    </source>
</evidence>
<feature type="domain" description="Aminoacyl-tRNA synthetase class Ia" evidence="12">
    <location>
        <begin position="27"/>
        <end position="653"/>
    </location>
</feature>
<feature type="binding site" evidence="11">
    <location>
        <position position="908"/>
    </location>
    <ligand>
        <name>Zn(2+)</name>
        <dbReference type="ChEBI" id="CHEBI:29105"/>
    </ligand>
</feature>